<dbReference type="Proteomes" id="UP000197138">
    <property type="component" value="Unassembled WGS sequence"/>
</dbReference>
<protein>
    <recommendedName>
        <fullName evidence="5">Glycosyltransferase</fullName>
        <ecNumber evidence="5">2.4.1.-</ecNumber>
    </recommendedName>
</protein>
<comment type="caution">
    <text evidence="6">The sequence shown here is derived from an EMBL/GenBank/DDBJ whole genome shotgun (WGS) entry which is preliminary data.</text>
</comment>
<dbReference type="EC" id="2.4.1.-" evidence="5"/>
<keyword evidence="2 4" id="KW-0328">Glycosyltransferase</keyword>
<dbReference type="PANTHER" id="PTHR11926:SF1560">
    <property type="entry name" value="UDP-GLYCOSYLTRANSFERASE 74E1-RELATED"/>
    <property type="match status" value="1"/>
</dbReference>
<comment type="similarity">
    <text evidence="1 4">Belongs to the UDP-glycosyltransferase family.</text>
</comment>
<dbReference type="PROSITE" id="PS00375">
    <property type="entry name" value="UDPGT"/>
    <property type="match status" value="1"/>
</dbReference>
<dbReference type="GO" id="GO:0080043">
    <property type="term" value="F:quercetin 3-O-glucosyltransferase activity"/>
    <property type="evidence" value="ECO:0007669"/>
    <property type="project" value="TreeGrafter"/>
</dbReference>
<dbReference type="Pfam" id="PF00201">
    <property type="entry name" value="UDPGT"/>
    <property type="match status" value="1"/>
</dbReference>
<evidence type="ECO:0000313" key="7">
    <source>
        <dbReference type="Proteomes" id="UP000197138"/>
    </source>
</evidence>
<organism evidence="6 7">
    <name type="scientific">Punica granatum</name>
    <name type="common">Pomegranate</name>
    <dbReference type="NCBI Taxonomy" id="22663"/>
    <lineage>
        <taxon>Eukaryota</taxon>
        <taxon>Viridiplantae</taxon>
        <taxon>Streptophyta</taxon>
        <taxon>Embryophyta</taxon>
        <taxon>Tracheophyta</taxon>
        <taxon>Spermatophyta</taxon>
        <taxon>Magnoliopsida</taxon>
        <taxon>eudicotyledons</taxon>
        <taxon>Gunneridae</taxon>
        <taxon>Pentapetalae</taxon>
        <taxon>rosids</taxon>
        <taxon>malvids</taxon>
        <taxon>Myrtales</taxon>
        <taxon>Lythraceae</taxon>
        <taxon>Punica</taxon>
    </lineage>
</organism>
<evidence type="ECO:0000256" key="1">
    <source>
        <dbReference type="ARBA" id="ARBA00009995"/>
    </source>
</evidence>
<sequence length="458" mass="50919">MDRDGTSHINEEKAHILVVTYPIQGHINPLLQFSKRLASKGPKVTLIIPSTTIRFPANASTSLISVAYIPDGHEEGEILSVDEELKQFRAVVSRTLGDFIQEQVESKFPPTVLVYDAVMVWALDIAREQGLHGAPFFTQSCVVNAIYHLVHHGLVKIPVRGPFSLIPSAPLLEVSELPSLVTNTELYPVLMSMVIGQFSNLKGAKWILVNTFFELEEQAVKWMRTQYPIMTIGPTIPSIYLDQRLEDDKDYGLSLFKPEVEASMKWLDSKEAASVIYVSFGSLASLGEEQMEELAWGLKNSKIHFLWVVRESEKKKLPAGFLDEIAPSDMGLVVGWCSQLEVLAHKAVGCFVTHCGWNSTLEALCLGVPLVAMAQWTDQPTNAKFIEDVWKVGLRVKTGEKGTASREAIEACVREMMEGEKGKEIRRNSLKWRELAKRAVGEGGSSDKNIAELVAELV</sequence>
<evidence type="ECO:0000313" key="6">
    <source>
        <dbReference type="EMBL" id="OWM67865.1"/>
    </source>
</evidence>
<keyword evidence="3 4" id="KW-0808">Transferase</keyword>
<gene>
    <name evidence="6" type="ORF">CDL15_Pgr010803</name>
</gene>
<dbReference type="FunFam" id="3.40.50.2000:FF:000019">
    <property type="entry name" value="Glycosyltransferase"/>
    <property type="match status" value="1"/>
</dbReference>
<proteinExistence type="inferred from homology"/>
<dbReference type="EMBL" id="MTKT01005370">
    <property type="protein sequence ID" value="OWM67865.1"/>
    <property type="molecule type" value="Genomic_DNA"/>
</dbReference>
<name>A0A218W516_PUNGR</name>
<dbReference type="PANTHER" id="PTHR11926">
    <property type="entry name" value="GLUCOSYL/GLUCURONOSYL TRANSFERASES"/>
    <property type="match status" value="1"/>
</dbReference>
<dbReference type="SUPFAM" id="SSF53756">
    <property type="entry name" value="UDP-Glycosyltransferase/glycogen phosphorylase"/>
    <property type="match status" value="1"/>
</dbReference>
<evidence type="ECO:0000256" key="2">
    <source>
        <dbReference type="ARBA" id="ARBA00022676"/>
    </source>
</evidence>
<dbReference type="Gene3D" id="3.40.50.2000">
    <property type="entry name" value="Glycogen Phosphorylase B"/>
    <property type="match status" value="2"/>
</dbReference>
<dbReference type="AlphaFoldDB" id="A0A218W516"/>
<evidence type="ECO:0000256" key="5">
    <source>
        <dbReference type="RuleBase" id="RU362057"/>
    </source>
</evidence>
<dbReference type="GO" id="GO:0080044">
    <property type="term" value="F:quercetin 7-O-glucosyltransferase activity"/>
    <property type="evidence" value="ECO:0007669"/>
    <property type="project" value="TreeGrafter"/>
</dbReference>
<accession>A0A218W516</accession>
<dbReference type="InterPro" id="IPR002213">
    <property type="entry name" value="UDP_glucos_trans"/>
</dbReference>
<dbReference type="InterPro" id="IPR035595">
    <property type="entry name" value="UDP_glycos_trans_CS"/>
</dbReference>
<evidence type="ECO:0000256" key="4">
    <source>
        <dbReference type="RuleBase" id="RU003718"/>
    </source>
</evidence>
<evidence type="ECO:0000256" key="3">
    <source>
        <dbReference type="ARBA" id="ARBA00022679"/>
    </source>
</evidence>
<dbReference type="CDD" id="cd03784">
    <property type="entry name" value="GT1_Gtf-like"/>
    <property type="match status" value="1"/>
</dbReference>
<reference evidence="7" key="1">
    <citation type="journal article" date="2017" name="Plant J.">
        <title>The pomegranate (Punica granatum L.) genome and the genomics of punicalagin biosynthesis.</title>
        <authorList>
            <person name="Qin G."/>
            <person name="Xu C."/>
            <person name="Ming R."/>
            <person name="Tang H."/>
            <person name="Guyot R."/>
            <person name="Kramer E.M."/>
            <person name="Hu Y."/>
            <person name="Yi X."/>
            <person name="Qi Y."/>
            <person name="Xu X."/>
            <person name="Gao Z."/>
            <person name="Pan H."/>
            <person name="Jian J."/>
            <person name="Tian Y."/>
            <person name="Yue Z."/>
            <person name="Xu Y."/>
        </authorList>
    </citation>
    <scope>NUCLEOTIDE SEQUENCE [LARGE SCALE GENOMIC DNA]</scope>
    <source>
        <strain evidence="7">cv. Dabenzi</strain>
    </source>
</reference>